<evidence type="ECO:0000256" key="3">
    <source>
        <dbReference type="ARBA" id="ARBA00023315"/>
    </source>
</evidence>
<organism evidence="11 12">
    <name type="scientific">Bogoriella caseilytica</name>
    <dbReference type="NCBI Taxonomy" id="56055"/>
    <lineage>
        <taxon>Bacteria</taxon>
        <taxon>Bacillati</taxon>
        <taxon>Actinomycetota</taxon>
        <taxon>Actinomycetes</taxon>
        <taxon>Micrococcales</taxon>
        <taxon>Bogoriellaceae</taxon>
        <taxon>Bogoriella</taxon>
    </lineage>
</organism>
<dbReference type="InterPro" id="IPR020605">
    <property type="entry name" value="Octanoyltransferase_CS"/>
</dbReference>
<dbReference type="EMBL" id="RKHK01000001">
    <property type="protein sequence ID" value="ROR71811.1"/>
    <property type="molecule type" value="Genomic_DNA"/>
</dbReference>
<keyword evidence="2 5" id="KW-0808">Transferase</keyword>
<dbReference type="InterPro" id="IPR045864">
    <property type="entry name" value="aa-tRNA-synth_II/BPL/LPL"/>
</dbReference>
<sequence length="222" mass="23482">MDLGSSLVDYHHAWEHQRAVHADVVAGRRDSTLLMLEHESVYTAGKRTSQAERPSGDLGAAVVDVDRGGRITWHGPGQLVVYPIITLRAPIDVVAYVRSLEEAVIAVAARFGVGAGRVTGRSGVWVHADPEAGIDRDRKLCAIGVRVAKGVTMHGIALNCDADLGAFTTIIPCGIEDADVTSLSVESGRNLGVLDVAGVVEEELVKALTPLIREPARQPAGA</sequence>
<dbReference type="Pfam" id="PF21948">
    <property type="entry name" value="LplA-B_cat"/>
    <property type="match status" value="1"/>
</dbReference>
<dbReference type="CDD" id="cd16444">
    <property type="entry name" value="LipB"/>
    <property type="match status" value="1"/>
</dbReference>
<evidence type="ECO:0000256" key="2">
    <source>
        <dbReference type="ARBA" id="ARBA00022679"/>
    </source>
</evidence>
<evidence type="ECO:0000313" key="11">
    <source>
        <dbReference type="EMBL" id="ROR71811.1"/>
    </source>
</evidence>
<evidence type="ECO:0000256" key="4">
    <source>
        <dbReference type="ARBA" id="ARBA00024732"/>
    </source>
</evidence>
<name>A0A3N2B987_9MICO</name>
<dbReference type="InterPro" id="IPR004143">
    <property type="entry name" value="BPL_LPL_catalytic"/>
</dbReference>
<proteinExistence type="inferred from homology"/>
<dbReference type="NCBIfam" id="NF010925">
    <property type="entry name" value="PRK14345.1"/>
    <property type="match status" value="1"/>
</dbReference>
<evidence type="ECO:0000256" key="1">
    <source>
        <dbReference type="ARBA" id="ARBA00004821"/>
    </source>
</evidence>
<accession>A0A3N2B987</accession>
<dbReference type="GO" id="GO:0009249">
    <property type="term" value="P:protein lipoylation"/>
    <property type="evidence" value="ECO:0007669"/>
    <property type="project" value="InterPro"/>
</dbReference>
<keyword evidence="5" id="KW-0963">Cytoplasm</keyword>
<dbReference type="SUPFAM" id="SSF55681">
    <property type="entry name" value="Class II aaRS and biotin synthetases"/>
    <property type="match status" value="1"/>
</dbReference>
<evidence type="ECO:0000256" key="5">
    <source>
        <dbReference type="HAMAP-Rule" id="MF_00013"/>
    </source>
</evidence>
<feature type="binding site" evidence="5 8">
    <location>
        <begin position="155"/>
        <end position="157"/>
    </location>
    <ligand>
        <name>substrate</name>
    </ligand>
</feature>
<dbReference type="PROSITE" id="PS51733">
    <property type="entry name" value="BPL_LPL_CATALYTIC"/>
    <property type="match status" value="1"/>
</dbReference>
<dbReference type="NCBIfam" id="TIGR00214">
    <property type="entry name" value="lipB"/>
    <property type="match status" value="1"/>
</dbReference>
<feature type="binding site" evidence="5 8">
    <location>
        <begin position="67"/>
        <end position="74"/>
    </location>
    <ligand>
        <name>substrate</name>
    </ligand>
</feature>
<comment type="miscellaneous">
    <text evidence="5">In the reaction, the free carboxyl group of octanoic acid is attached via an amide linkage to the epsilon-amino group of a specific lysine residue of lipoyl domains of lipoate-dependent enzymes.</text>
</comment>
<keyword evidence="12" id="KW-1185">Reference proteome</keyword>
<dbReference type="PIRSF" id="PIRSF016262">
    <property type="entry name" value="LPLase"/>
    <property type="match status" value="1"/>
</dbReference>
<comment type="pathway">
    <text evidence="1 5 6">Protein modification; protein lipoylation via endogenous pathway; protein N(6)-(lipoyl)lysine from octanoyl-[acyl-carrier-protein]: step 1/2.</text>
</comment>
<keyword evidence="3 5" id="KW-0012">Acyltransferase</keyword>
<protein>
    <recommendedName>
        <fullName evidence="5 6">Octanoyltransferase</fullName>
        <ecNumber evidence="5 6">2.3.1.181</ecNumber>
    </recommendedName>
    <alternativeName>
        <fullName evidence="5">Lipoate-protein ligase B</fullName>
    </alternativeName>
    <alternativeName>
        <fullName evidence="5">Lipoyl/octanoyl transferase</fullName>
    </alternativeName>
    <alternativeName>
        <fullName evidence="5">Octanoyl-[acyl-carrier-protein]-protein N-octanoyltransferase</fullName>
    </alternativeName>
</protein>
<evidence type="ECO:0000256" key="9">
    <source>
        <dbReference type="PIRSR" id="PIRSR016262-3"/>
    </source>
</evidence>
<feature type="site" description="Lowers pKa of active site Cys" evidence="5 9">
    <location>
        <position position="139"/>
    </location>
</feature>
<dbReference type="Gene3D" id="3.30.930.10">
    <property type="entry name" value="Bira Bifunctional Protein, Domain 2"/>
    <property type="match status" value="1"/>
</dbReference>
<dbReference type="Proteomes" id="UP000280668">
    <property type="component" value="Unassembled WGS sequence"/>
</dbReference>
<evidence type="ECO:0000256" key="8">
    <source>
        <dbReference type="PIRSR" id="PIRSR016262-2"/>
    </source>
</evidence>
<evidence type="ECO:0000256" key="6">
    <source>
        <dbReference type="PIRNR" id="PIRNR016262"/>
    </source>
</evidence>
<evidence type="ECO:0000313" key="12">
    <source>
        <dbReference type="Proteomes" id="UP000280668"/>
    </source>
</evidence>
<dbReference type="AlphaFoldDB" id="A0A3N2B987"/>
<evidence type="ECO:0000259" key="10">
    <source>
        <dbReference type="PROSITE" id="PS51733"/>
    </source>
</evidence>
<evidence type="ECO:0000256" key="7">
    <source>
        <dbReference type="PIRSR" id="PIRSR016262-1"/>
    </source>
</evidence>
<dbReference type="GO" id="GO:0033819">
    <property type="term" value="F:lipoyl(octanoyl) transferase activity"/>
    <property type="evidence" value="ECO:0007669"/>
    <property type="project" value="UniProtKB-EC"/>
</dbReference>
<gene>
    <name evidence="5" type="primary">lipB</name>
    <name evidence="11" type="ORF">EDD31_0149</name>
</gene>
<dbReference type="InterPro" id="IPR000544">
    <property type="entry name" value="Octanoyltransferase"/>
</dbReference>
<dbReference type="GO" id="GO:0005737">
    <property type="term" value="C:cytoplasm"/>
    <property type="evidence" value="ECO:0007669"/>
    <property type="project" value="UniProtKB-SubCell"/>
</dbReference>
<comment type="similarity">
    <text evidence="5 6">Belongs to the LipB family.</text>
</comment>
<comment type="catalytic activity">
    <reaction evidence="5 6">
        <text>octanoyl-[ACP] + L-lysyl-[protein] = N(6)-octanoyl-L-lysyl-[protein] + holo-[ACP] + H(+)</text>
        <dbReference type="Rhea" id="RHEA:17665"/>
        <dbReference type="Rhea" id="RHEA-COMP:9636"/>
        <dbReference type="Rhea" id="RHEA-COMP:9685"/>
        <dbReference type="Rhea" id="RHEA-COMP:9752"/>
        <dbReference type="Rhea" id="RHEA-COMP:9928"/>
        <dbReference type="ChEBI" id="CHEBI:15378"/>
        <dbReference type="ChEBI" id="CHEBI:29969"/>
        <dbReference type="ChEBI" id="CHEBI:64479"/>
        <dbReference type="ChEBI" id="CHEBI:78463"/>
        <dbReference type="ChEBI" id="CHEBI:78809"/>
        <dbReference type="EC" id="2.3.1.181"/>
    </reaction>
</comment>
<comment type="function">
    <text evidence="4 5 6">Catalyzes the transfer of endogenously produced octanoic acid from octanoyl-acyl-carrier-protein onto the lipoyl domains of lipoate-dependent enzymes. Lipoyl-ACP can also act as a substrate although octanoyl-ACP is likely to be the physiological substrate.</text>
</comment>
<feature type="binding site" evidence="5 8">
    <location>
        <begin position="142"/>
        <end position="144"/>
    </location>
    <ligand>
        <name>substrate</name>
    </ligand>
</feature>
<dbReference type="PROSITE" id="PS01313">
    <property type="entry name" value="LIPB"/>
    <property type="match status" value="1"/>
</dbReference>
<comment type="subcellular location">
    <subcellularLocation>
        <location evidence="5">Cytoplasm</location>
    </subcellularLocation>
</comment>
<dbReference type="PANTHER" id="PTHR10993">
    <property type="entry name" value="OCTANOYLTRANSFERASE"/>
    <property type="match status" value="1"/>
</dbReference>
<dbReference type="HAMAP" id="MF_00013">
    <property type="entry name" value="LipB"/>
    <property type="match status" value="1"/>
</dbReference>
<feature type="domain" description="BPL/LPL catalytic" evidence="10">
    <location>
        <begin position="27"/>
        <end position="212"/>
    </location>
</feature>
<comment type="caution">
    <text evidence="11">The sequence shown here is derived from an EMBL/GenBank/DDBJ whole genome shotgun (WGS) entry which is preliminary data.</text>
</comment>
<reference evidence="11 12" key="1">
    <citation type="submission" date="2018-11" db="EMBL/GenBank/DDBJ databases">
        <title>Sequencing the genomes of 1000 actinobacteria strains.</title>
        <authorList>
            <person name="Klenk H.-P."/>
        </authorList>
    </citation>
    <scope>NUCLEOTIDE SEQUENCE [LARGE SCALE GENOMIC DNA]</scope>
    <source>
        <strain evidence="11 12">DSM 11294</strain>
    </source>
</reference>
<dbReference type="PANTHER" id="PTHR10993:SF7">
    <property type="entry name" value="LIPOYLTRANSFERASE 2, MITOCHONDRIAL-RELATED"/>
    <property type="match status" value="1"/>
</dbReference>
<feature type="active site" description="Acyl-thioester intermediate" evidence="5 7">
    <location>
        <position position="173"/>
    </location>
</feature>
<dbReference type="UniPathway" id="UPA00538">
    <property type="reaction ID" value="UER00592"/>
</dbReference>
<dbReference type="EC" id="2.3.1.181" evidence="5 6"/>